<keyword evidence="2" id="KW-1185">Reference proteome</keyword>
<name>A0ABV9L2G2_9BACT</name>
<dbReference type="Proteomes" id="UP001596023">
    <property type="component" value="Unassembled WGS sequence"/>
</dbReference>
<reference evidence="2" key="1">
    <citation type="journal article" date="2019" name="Int. J. Syst. Evol. Microbiol.">
        <title>The Global Catalogue of Microorganisms (GCM) 10K type strain sequencing project: providing services to taxonomists for standard genome sequencing and annotation.</title>
        <authorList>
            <consortium name="The Broad Institute Genomics Platform"/>
            <consortium name="The Broad Institute Genome Sequencing Center for Infectious Disease"/>
            <person name="Wu L."/>
            <person name="Ma J."/>
        </authorList>
    </citation>
    <scope>NUCLEOTIDE SEQUENCE [LARGE SCALE GENOMIC DNA]</scope>
    <source>
        <strain evidence="2">CCUG 66188</strain>
    </source>
</reference>
<sequence length="83" mass="9977">SVHTGWMRRSDAWAPQMRMRCRKKVRNPAHLKRLRRKAVRIRLIRFKDEKGCMESLPAGNTGSYRHHAADYYDVLYVLRRYTS</sequence>
<accession>A0ABV9L2G2</accession>
<comment type="caution">
    <text evidence="1">The sequence shown here is derived from an EMBL/GenBank/DDBJ whole genome shotgun (WGS) entry which is preliminary data.</text>
</comment>
<feature type="non-terminal residue" evidence="1">
    <location>
        <position position="1"/>
    </location>
</feature>
<dbReference type="EMBL" id="JBHSGN010000142">
    <property type="protein sequence ID" value="MFC4676513.1"/>
    <property type="molecule type" value="Genomic_DNA"/>
</dbReference>
<gene>
    <name evidence="1" type="ORF">ACFO6W_22785</name>
</gene>
<organism evidence="1 2">
    <name type="scientific">Dysgonomonas termitidis</name>
    <dbReference type="NCBI Taxonomy" id="1516126"/>
    <lineage>
        <taxon>Bacteria</taxon>
        <taxon>Pseudomonadati</taxon>
        <taxon>Bacteroidota</taxon>
        <taxon>Bacteroidia</taxon>
        <taxon>Bacteroidales</taxon>
        <taxon>Dysgonomonadaceae</taxon>
        <taxon>Dysgonomonas</taxon>
    </lineage>
</organism>
<dbReference type="RefSeq" id="WP_380000830.1">
    <property type="nucleotide sequence ID" value="NZ_JBHSGN010000142.1"/>
</dbReference>
<proteinExistence type="predicted"/>
<evidence type="ECO:0000313" key="2">
    <source>
        <dbReference type="Proteomes" id="UP001596023"/>
    </source>
</evidence>
<evidence type="ECO:0000313" key="1">
    <source>
        <dbReference type="EMBL" id="MFC4676513.1"/>
    </source>
</evidence>
<protein>
    <submittedName>
        <fullName evidence="1">Uncharacterized protein</fullName>
    </submittedName>
</protein>